<dbReference type="Pfam" id="PF19838">
    <property type="entry name" value="LptD_2"/>
    <property type="match status" value="1"/>
</dbReference>
<reference evidence="4 5" key="1">
    <citation type="submission" date="2020-05" db="EMBL/GenBank/DDBJ databases">
        <title>Hymenobacter terrestris sp. nov. and Hymenobacter lapidiphilus sp. nov., isolated from regoliths in Antarctica.</title>
        <authorList>
            <person name="Sedlacek I."/>
            <person name="Pantucek R."/>
            <person name="Zeman M."/>
            <person name="Holochova P."/>
            <person name="Kralova S."/>
            <person name="Stankova E."/>
            <person name="Sedo O."/>
            <person name="Micenkova L."/>
            <person name="Svec P."/>
            <person name="Gupta V."/>
            <person name="Sood U."/>
            <person name="Korpole U.S."/>
            <person name="Lal R."/>
        </authorList>
    </citation>
    <scope>NUCLEOTIDE SEQUENCE [LARGE SCALE GENOMIC DNA]</scope>
    <source>
        <strain evidence="4 5">P5252</strain>
    </source>
</reference>
<dbReference type="EMBL" id="JABKAV010000026">
    <property type="protein sequence ID" value="NVO85316.1"/>
    <property type="molecule type" value="Genomic_DNA"/>
</dbReference>
<feature type="region of interest" description="Disordered" evidence="1">
    <location>
        <begin position="33"/>
        <end position="88"/>
    </location>
</feature>
<comment type="caution">
    <text evidence="4">The sequence shown here is derived from an EMBL/GenBank/DDBJ whole genome shotgun (WGS) entry which is preliminary data.</text>
</comment>
<dbReference type="Proteomes" id="UP000626554">
    <property type="component" value="Unassembled WGS sequence"/>
</dbReference>
<organism evidence="4 5">
    <name type="scientific">Hymenobacter terrestris</name>
    <dbReference type="NCBI Taxonomy" id="2748310"/>
    <lineage>
        <taxon>Bacteria</taxon>
        <taxon>Pseudomonadati</taxon>
        <taxon>Bacteroidota</taxon>
        <taxon>Cytophagia</taxon>
        <taxon>Cytophagales</taxon>
        <taxon>Hymenobacteraceae</taxon>
        <taxon>Hymenobacter</taxon>
    </lineage>
</organism>
<dbReference type="InterPro" id="IPR050218">
    <property type="entry name" value="LptD"/>
</dbReference>
<feature type="region of interest" description="Disordered" evidence="1">
    <location>
        <begin position="93"/>
        <end position="112"/>
    </location>
</feature>
<evidence type="ECO:0000256" key="1">
    <source>
        <dbReference type="SAM" id="MobiDB-lite"/>
    </source>
</evidence>
<evidence type="ECO:0000313" key="5">
    <source>
        <dbReference type="Proteomes" id="UP000626554"/>
    </source>
</evidence>
<feature type="chain" id="PRO_5047230069" description="LPS-assembly protein LptD central domain-containing protein" evidence="2">
    <location>
        <begin position="35"/>
        <end position="987"/>
    </location>
</feature>
<accession>A0ABX2Q4G7</accession>
<dbReference type="InterPro" id="IPR045659">
    <property type="entry name" value="LptD_2"/>
</dbReference>
<proteinExistence type="predicted"/>
<dbReference type="RefSeq" id="WP_176899983.1">
    <property type="nucleotide sequence ID" value="NZ_JABKAV010000026.1"/>
</dbReference>
<dbReference type="PANTHER" id="PTHR30189:SF1">
    <property type="entry name" value="LPS-ASSEMBLY PROTEIN LPTD"/>
    <property type="match status" value="1"/>
</dbReference>
<dbReference type="PANTHER" id="PTHR30189">
    <property type="entry name" value="LPS-ASSEMBLY PROTEIN"/>
    <property type="match status" value="1"/>
</dbReference>
<evidence type="ECO:0000313" key="4">
    <source>
        <dbReference type="EMBL" id="NVO85316.1"/>
    </source>
</evidence>
<evidence type="ECO:0000256" key="2">
    <source>
        <dbReference type="SAM" id="SignalP"/>
    </source>
</evidence>
<name>A0ABX2Q4G7_9BACT</name>
<feature type="compositionally biased region" description="Low complexity" evidence="1">
    <location>
        <begin position="93"/>
        <end position="102"/>
    </location>
</feature>
<feature type="compositionally biased region" description="Low complexity" evidence="1">
    <location>
        <begin position="33"/>
        <end position="52"/>
    </location>
</feature>
<protein>
    <recommendedName>
        <fullName evidence="3">LPS-assembly protein LptD central domain-containing protein</fullName>
    </recommendedName>
</protein>
<feature type="signal peptide" evidence="2">
    <location>
        <begin position="1"/>
        <end position="34"/>
    </location>
</feature>
<gene>
    <name evidence="4" type="ORF">HW556_10540</name>
</gene>
<keyword evidence="2" id="KW-0732">Signal</keyword>
<evidence type="ECO:0000259" key="3">
    <source>
        <dbReference type="Pfam" id="PF19838"/>
    </source>
</evidence>
<keyword evidence="5" id="KW-1185">Reference proteome</keyword>
<sequence>MFHLLTRLFGLRPAPVVLLTLLLSLGLLMPPAQAQQTPTPTRQKPLPDQQVPNPTPPPGTQVSPSTNAPGDVRPLPTIVNPPKPDGRVRTDTTTTGLQVGGTPDSVLLGASPGRKGAVETTVVYKAQDSIRFEVQNKRAILYDKADVTYGDVNLKAALITIDYALDLVTAEGAADSTGKVQDRPLFTQGAETYQAGRIDYNIKSKRGRITDVVTKQGEGFIHAEKIKRQPNGDIDGLRGSYTTCNLEHPHFYINASKMKLIPGEQVITGPFNLVIGDIPTPLGFLFGYFPTPKTNKRASGLIIPTFGQAADRGFFLRNGGYYWAANEHIGVRLTGDIYAGNSDRFGGWRGTAEMQYITRYKYDGLFTFSFNSQPIEKIFNSTDANTNPTYTPPSSSNSFALSWRHTPVPRPGGGRFSASVNLQSANGAYQRSATFNTRNYLSASFQSNISYSKQLRNAPINYALQLSQTQDTRLGTMTANLPDLTVGLARQYVYDILKIRPRKAYEQLAFSYNLTFRNSLTNNVPARLLNSGTIPLLGGSRDPYITPIKLGNLNQLLRNSQTGMKHDFNITLGSYTVSKFNISPGITYNEVWYFKRLDYKYNQLARAVEIDTTVSFNRLPTGSANLNLNTSFYGTIIRKGNRKLQALRHKVTPSVGYSYAPKNLPGADAFQTLRLDGLRDPATGRLYSSDRQYIENGGLLFPQFNNFIYGVPLNSSNNRLSFQLQNSVELKVRNSDDTTGTTPFNKVTLIRDLTFSGGYDFERVGGFNLDPFSFAFNTEVARKLTVFINGQLSPYQQDSLGRMLDKYLWQQSKVRLARLTGASMNLAYQFNPSQGNRKSAVKRDVAPVNDPQLGAVTPLNPYEDYVNFEIPWELNTAFALTYQNQGPLPARPGRVRKGPYTAASLNLNGSVKLTESLRFGFSSNYDFVNKTPAFTRLDLTKDLHCWQINGTWTPFGPARGYFVTIAAKSALLQSLKLSRNRTFLNNL</sequence>
<feature type="domain" description="LPS-assembly protein LptD central" evidence="3">
    <location>
        <begin position="266"/>
        <end position="795"/>
    </location>
</feature>